<name>A0A432MHX9_9BACT</name>
<dbReference type="OrthoDB" id="9815750at2"/>
<keyword evidence="5" id="KW-0547">Nucleotide-binding</keyword>
<evidence type="ECO:0000256" key="2">
    <source>
        <dbReference type="ARBA" id="ARBA00012438"/>
    </source>
</evidence>
<organism evidence="11 12">
    <name type="scientific">Tautonia sociabilis</name>
    <dbReference type="NCBI Taxonomy" id="2080755"/>
    <lineage>
        <taxon>Bacteria</taxon>
        <taxon>Pseudomonadati</taxon>
        <taxon>Planctomycetota</taxon>
        <taxon>Planctomycetia</taxon>
        <taxon>Isosphaerales</taxon>
        <taxon>Isosphaeraceae</taxon>
        <taxon>Tautonia</taxon>
    </lineage>
</organism>
<dbReference type="RefSeq" id="WP_126726298.1">
    <property type="nucleotide sequence ID" value="NZ_RYZH01000028.1"/>
</dbReference>
<feature type="region of interest" description="Disordered" evidence="9">
    <location>
        <begin position="252"/>
        <end position="287"/>
    </location>
</feature>
<dbReference type="Gene3D" id="1.10.287.130">
    <property type="match status" value="1"/>
</dbReference>
<dbReference type="PRINTS" id="PR00344">
    <property type="entry name" value="BCTRLSENSOR"/>
</dbReference>
<keyword evidence="12" id="KW-1185">Reference proteome</keyword>
<reference evidence="11 12" key="1">
    <citation type="submission" date="2018-12" db="EMBL/GenBank/DDBJ databases">
        <authorList>
            <person name="Toschakov S.V."/>
        </authorList>
    </citation>
    <scope>NUCLEOTIDE SEQUENCE [LARGE SCALE GENOMIC DNA]</scope>
    <source>
        <strain evidence="11 12">GM2012</strain>
    </source>
</reference>
<dbReference type="Pfam" id="PF00512">
    <property type="entry name" value="HisKA"/>
    <property type="match status" value="1"/>
</dbReference>
<dbReference type="SUPFAM" id="SSF47384">
    <property type="entry name" value="Homodimeric domain of signal transducing histidine kinase"/>
    <property type="match status" value="1"/>
</dbReference>
<dbReference type="SMART" id="SM00387">
    <property type="entry name" value="HATPase_c"/>
    <property type="match status" value="1"/>
</dbReference>
<evidence type="ECO:0000256" key="8">
    <source>
        <dbReference type="ARBA" id="ARBA00023012"/>
    </source>
</evidence>
<dbReference type="PANTHER" id="PTHR43065:SF46">
    <property type="entry name" value="C4-DICARBOXYLATE TRANSPORT SENSOR PROTEIN DCTB"/>
    <property type="match status" value="1"/>
</dbReference>
<feature type="compositionally biased region" description="Low complexity" evidence="9">
    <location>
        <begin position="12"/>
        <end position="26"/>
    </location>
</feature>
<feature type="region of interest" description="Disordered" evidence="9">
    <location>
        <begin position="1"/>
        <end position="37"/>
    </location>
</feature>
<dbReference type="InterPro" id="IPR003661">
    <property type="entry name" value="HisK_dim/P_dom"/>
</dbReference>
<evidence type="ECO:0000256" key="5">
    <source>
        <dbReference type="ARBA" id="ARBA00022741"/>
    </source>
</evidence>
<comment type="caution">
    <text evidence="11">The sequence shown here is derived from an EMBL/GenBank/DDBJ whole genome shotgun (WGS) entry which is preliminary data.</text>
</comment>
<dbReference type="Proteomes" id="UP000280296">
    <property type="component" value="Unassembled WGS sequence"/>
</dbReference>
<dbReference type="PROSITE" id="PS50109">
    <property type="entry name" value="HIS_KIN"/>
    <property type="match status" value="1"/>
</dbReference>
<dbReference type="CDD" id="cd00082">
    <property type="entry name" value="HisKA"/>
    <property type="match status" value="1"/>
</dbReference>
<dbReference type="InterPro" id="IPR004358">
    <property type="entry name" value="Sig_transdc_His_kin-like_C"/>
</dbReference>
<dbReference type="Gene3D" id="3.30.565.10">
    <property type="entry name" value="Histidine kinase-like ATPase, C-terminal domain"/>
    <property type="match status" value="1"/>
</dbReference>
<evidence type="ECO:0000256" key="6">
    <source>
        <dbReference type="ARBA" id="ARBA00022777"/>
    </source>
</evidence>
<keyword evidence="6 11" id="KW-0418">Kinase</keyword>
<dbReference type="Pfam" id="PF02518">
    <property type="entry name" value="HATPase_c"/>
    <property type="match status" value="1"/>
</dbReference>
<dbReference type="GO" id="GO:0000155">
    <property type="term" value="F:phosphorelay sensor kinase activity"/>
    <property type="evidence" value="ECO:0007669"/>
    <property type="project" value="InterPro"/>
</dbReference>
<dbReference type="InterPro" id="IPR036890">
    <property type="entry name" value="HATPase_C_sf"/>
</dbReference>
<keyword evidence="7" id="KW-0067">ATP-binding</keyword>
<evidence type="ECO:0000313" key="11">
    <source>
        <dbReference type="EMBL" id="RUL86963.1"/>
    </source>
</evidence>
<evidence type="ECO:0000256" key="7">
    <source>
        <dbReference type="ARBA" id="ARBA00022840"/>
    </source>
</evidence>
<dbReference type="AlphaFoldDB" id="A0A432MHX9"/>
<gene>
    <name evidence="11" type="ORF">TsocGM_15095</name>
</gene>
<dbReference type="InterPro" id="IPR005467">
    <property type="entry name" value="His_kinase_dom"/>
</dbReference>
<evidence type="ECO:0000256" key="9">
    <source>
        <dbReference type="SAM" id="MobiDB-lite"/>
    </source>
</evidence>
<dbReference type="CDD" id="cd00075">
    <property type="entry name" value="HATPase"/>
    <property type="match status" value="1"/>
</dbReference>
<comment type="catalytic activity">
    <reaction evidence="1">
        <text>ATP + protein L-histidine = ADP + protein N-phospho-L-histidine.</text>
        <dbReference type="EC" id="2.7.13.3"/>
    </reaction>
</comment>
<keyword evidence="8" id="KW-0902">Two-component regulatory system</keyword>
<feature type="compositionally biased region" description="Basic and acidic residues" evidence="9">
    <location>
        <begin position="271"/>
        <end position="280"/>
    </location>
</feature>
<keyword evidence="4" id="KW-0808">Transferase</keyword>
<accession>A0A432MHX9</accession>
<dbReference type="SUPFAM" id="SSF55874">
    <property type="entry name" value="ATPase domain of HSP90 chaperone/DNA topoisomerase II/histidine kinase"/>
    <property type="match status" value="1"/>
</dbReference>
<dbReference type="InterPro" id="IPR003594">
    <property type="entry name" value="HATPase_dom"/>
</dbReference>
<reference evidence="11 12" key="2">
    <citation type="submission" date="2019-01" db="EMBL/GenBank/DDBJ databases">
        <title>Tautonia sociabilis, a novel thermotolerant planctomycete of Isosphaeraceae family, isolated from a 4000 m deep subterranean habitat.</title>
        <authorList>
            <person name="Kovaleva O.L."/>
            <person name="Elcheninov A.G."/>
            <person name="Van Heerden E."/>
            <person name="Toshchakov S.V."/>
            <person name="Novikov A."/>
            <person name="Bonch-Osmolovskaya E.A."/>
            <person name="Kublanov I.V."/>
        </authorList>
    </citation>
    <scope>NUCLEOTIDE SEQUENCE [LARGE SCALE GENOMIC DNA]</scope>
    <source>
        <strain evidence="11 12">GM2012</strain>
    </source>
</reference>
<dbReference type="EMBL" id="RYZH01000028">
    <property type="protein sequence ID" value="RUL86963.1"/>
    <property type="molecule type" value="Genomic_DNA"/>
</dbReference>
<dbReference type="EC" id="2.7.13.3" evidence="2"/>
<dbReference type="PANTHER" id="PTHR43065">
    <property type="entry name" value="SENSOR HISTIDINE KINASE"/>
    <property type="match status" value="1"/>
</dbReference>
<evidence type="ECO:0000256" key="4">
    <source>
        <dbReference type="ARBA" id="ARBA00022679"/>
    </source>
</evidence>
<evidence type="ECO:0000313" key="12">
    <source>
        <dbReference type="Proteomes" id="UP000280296"/>
    </source>
</evidence>
<feature type="domain" description="Histidine kinase" evidence="10">
    <location>
        <begin position="55"/>
        <end position="268"/>
    </location>
</feature>
<dbReference type="GO" id="GO:0005524">
    <property type="term" value="F:ATP binding"/>
    <property type="evidence" value="ECO:0007669"/>
    <property type="project" value="UniProtKB-KW"/>
</dbReference>
<evidence type="ECO:0000259" key="10">
    <source>
        <dbReference type="PROSITE" id="PS50109"/>
    </source>
</evidence>
<evidence type="ECO:0000256" key="3">
    <source>
        <dbReference type="ARBA" id="ARBA00022553"/>
    </source>
</evidence>
<sequence>MARSPAAELEDAVAAAAAATSPAEAPGTDPEAALPPEQAQHLRDQYAEIAQLAGGLAHEIRNPLSTMRLTLDLLAEDFRDPQSDRERRALQKIERVRKESHRLESLLEDFLRLVRVGGLHLAPTDLNAVVEDVRDFCEPQSLAQGVVTRFHADPDLPPIALHVDSFKQALLNLIRNAQLAMPDGGELILRTRRQPDGGARLDVIDTGSGIPPEVQPRIFDPFFSTRPRGTGLGLPMTRRILLAHGGSITLDSEPGKGTQFSILLPAAPPDQPDRPDRPDRPLAGGDG</sequence>
<proteinExistence type="predicted"/>
<evidence type="ECO:0000256" key="1">
    <source>
        <dbReference type="ARBA" id="ARBA00000085"/>
    </source>
</evidence>
<protein>
    <recommendedName>
        <fullName evidence="2">histidine kinase</fullName>
        <ecNumber evidence="2">2.7.13.3</ecNumber>
    </recommendedName>
</protein>
<dbReference type="SMART" id="SM00388">
    <property type="entry name" value="HisKA"/>
    <property type="match status" value="1"/>
</dbReference>
<keyword evidence="3" id="KW-0597">Phosphoprotein</keyword>
<dbReference type="InterPro" id="IPR036097">
    <property type="entry name" value="HisK_dim/P_sf"/>
</dbReference>